<proteinExistence type="predicted"/>
<organism evidence="1 2">
    <name type="scientific">Smallanthus sonchifolius</name>
    <dbReference type="NCBI Taxonomy" id="185202"/>
    <lineage>
        <taxon>Eukaryota</taxon>
        <taxon>Viridiplantae</taxon>
        <taxon>Streptophyta</taxon>
        <taxon>Embryophyta</taxon>
        <taxon>Tracheophyta</taxon>
        <taxon>Spermatophyta</taxon>
        <taxon>Magnoliopsida</taxon>
        <taxon>eudicotyledons</taxon>
        <taxon>Gunneridae</taxon>
        <taxon>Pentapetalae</taxon>
        <taxon>asterids</taxon>
        <taxon>campanulids</taxon>
        <taxon>Asterales</taxon>
        <taxon>Asteraceae</taxon>
        <taxon>Asteroideae</taxon>
        <taxon>Heliantheae alliance</taxon>
        <taxon>Millerieae</taxon>
        <taxon>Smallanthus</taxon>
    </lineage>
</organism>
<dbReference type="Proteomes" id="UP001056120">
    <property type="component" value="Linkage Group LG19"/>
</dbReference>
<evidence type="ECO:0000313" key="2">
    <source>
        <dbReference type="Proteomes" id="UP001056120"/>
    </source>
</evidence>
<accession>A0ACB9DF07</accession>
<dbReference type="EMBL" id="CM042036">
    <property type="protein sequence ID" value="KAI3745254.1"/>
    <property type="molecule type" value="Genomic_DNA"/>
</dbReference>
<gene>
    <name evidence="1" type="ORF">L1987_58364</name>
</gene>
<evidence type="ECO:0000313" key="1">
    <source>
        <dbReference type="EMBL" id="KAI3745254.1"/>
    </source>
</evidence>
<sequence>MISAKKLIRTATLRKKGNTTRKTDKGHFAVYTSDEVRFVMPLSYLKNDIFQKLLMVAGDEYGLQPNGPIRLPFEATFMKYIISLIDRCVCDDLENALLISIITSEMCSSSPAIQLEQNRLNVPISSF</sequence>
<name>A0ACB9DF07_9ASTR</name>
<reference evidence="2" key="1">
    <citation type="journal article" date="2022" name="Mol. Ecol. Resour.">
        <title>The genomes of chicory, endive, great burdock and yacon provide insights into Asteraceae palaeo-polyploidization history and plant inulin production.</title>
        <authorList>
            <person name="Fan W."/>
            <person name="Wang S."/>
            <person name="Wang H."/>
            <person name="Wang A."/>
            <person name="Jiang F."/>
            <person name="Liu H."/>
            <person name="Zhao H."/>
            <person name="Xu D."/>
            <person name="Zhang Y."/>
        </authorList>
    </citation>
    <scope>NUCLEOTIDE SEQUENCE [LARGE SCALE GENOMIC DNA]</scope>
    <source>
        <strain evidence="2">cv. Yunnan</strain>
    </source>
</reference>
<comment type="caution">
    <text evidence="1">The sequence shown here is derived from an EMBL/GenBank/DDBJ whole genome shotgun (WGS) entry which is preliminary data.</text>
</comment>
<keyword evidence="2" id="KW-1185">Reference proteome</keyword>
<protein>
    <submittedName>
        <fullName evidence="1">Uncharacterized protein</fullName>
    </submittedName>
</protein>
<reference evidence="1 2" key="2">
    <citation type="journal article" date="2022" name="Mol. Ecol. Resour.">
        <title>The genomes of chicory, endive, great burdock and yacon provide insights into Asteraceae paleo-polyploidization history and plant inulin production.</title>
        <authorList>
            <person name="Fan W."/>
            <person name="Wang S."/>
            <person name="Wang H."/>
            <person name="Wang A."/>
            <person name="Jiang F."/>
            <person name="Liu H."/>
            <person name="Zhao H."/>
            <person name="Xu D."/>
            <person name="Zhang Y."/>
        </authorList>
    </citation>
    <scope>NUCLEOTIDE SEQUENCE [LARGE SCALE GENOMIC DNA]</scope>
    <source>
        <strain evidence="2">cv. Yunnan</strain>
        <tissue evidence="1">Leaves</tissue>
    </source>
</reference>